<keyword evidence="2" id="KW-0964">Secreted</keyword>
<feature type="region of interest" description="Disordered" evidence="5">
    <location>
        <begin position="150"/>
        <end position="294"/>
    </location>
</feature>
<dbReference type="InterPro" id="IPR059100">
    <property type="entry name" value="TSP3_bac"/>
</dbReference>
<evidence type="ECO:0000313" key="7">
    <source>
        <dbReference type="EMBL" id="PIS42453.1"/>
    </source>
</evidence>
<dbReference type="AlphaFoldDB" id="A0A2H0YXK1"/>
<keyword evidence="6" id="KW-1133">Transmembrane helix</keyword>
<evidence type="ECO:0000256" key="1">
    <source>
        <dbReference type="ARBA" id="ARBA00004613"/>
    </source>
</evidence>
<dbReference type="InterPro" id="IPR013783">
    <property type="entry name" value="Ig-like_fold"/>
</dbReference>
<comment type="caution">
    <text evidence="7">The sequence shown here is derived from an EMBL/GenBank/DDBJ whole genome shotgun (WGS) entry which is preliminary data.</text>
</comment>
<evidence type="ECO:0008006" key="9">
    <source>
        <dbReference type="Google" id="ProtNLM"/>
    </source>
</evidence>
<evidence type="ECO:0000256" key="2">
    <source>
        <dbReference type="ARBA" id="ARBA00022525"/>
    </source>
</evidence>
<reference evidence="7 8" key="1">
    <citation type="submission" date="2017-09" db="EMBL/GenBank/DDBJ databases">
        <title>Depth-based differentiation of microbial function through sediment-hosted aquifers and enrichment of novel symbionts in the deep terrestrial subsurface.</title>
        <authorList>
            <person name="Probst A.J."/>
            <person name="Ladd B."/>
            <person name="Jarett J.K."/>
            <person name="Geller-Mcgrath D.E."/>
            <person name="Sieber C.M."/>
            <person name="Emerson J.B."/>
            <person name="Anantharaman K."/>
            <person name="Thomas B.C."/>
            <person name="Malmstrom R."/>
            <person name="Stieglmeier M."/>
            <person name="Klingl A."/>
            <person name="Woyke T."/>
            <person name="Ryan C.M."/>
            <person name="Banfield J.F."/>
        </authorList>
    </citation>
    <scope>NUCLEOTIDE SEQUENCE [LARGE SCALE GENOMIC DNA]</scope>
    <source>
        <strain evidence="7">CG08_land_8_20_14_0_20_40_16</strain>
    </source>
</reference>
<dbReference type="EMBL" id="PEXU01000042">
    <property type="protein sequence ID" value="PIS42453.1"/>
    <property type="molecule type" value="Genomic_DNA"/>
</dbReference>
<feature type="compositionally biased region" description="Acidic residues" evidence="5">
    <location>
        <begin position="246"/>
        <end position="256"/>
    </location>
</feature>
<feature type="compositionally biased region" description="Basic and acidic residues" evidence="5">
    <location>
        <begin position="276"/>
        <end position="294"/>
    </location>
</feature>
<feature type="region of interest" description="Disordered" evidence="5">
    <location>
        <begin position="309"/>
        <end position="342"/>
    </location>
</feature>
<evidence type="ECO:0000256" key="4">
    <source>
        <dbReference type="ARBA" id="ARBA00022837"/>
    </source>
</evidence>
<name>A0A2H0YXK1_9BACT</name>
<dbReference type="Pfam" id="PF18884">
    <property type="entry name" value="TSP3_bac"/>
    <property type="match status" value="3"/>
</dbReference>
<accession>A0A2H0YXK1</accession>
<feature type="compositionally biased region" description="Low complexity" evidence="5">
    <location>
        <begin position="150"/>
        <end position="239"/>
    </location>
</feature>
<comment type="subcellular location">
    <subcellularLocation>
        <location evidence="1">Secreted</location>
    </subcellularLocation>
</comment>
<protein>
    <recommendedName>
        <fullName evidence="9">Bacterial Ig-like domain-containing protein</fullName>
    </recommendedName>
</protein>
<evidence type="ECO:0000256" key="3">
    <source>
        <dbReference type="ARBA" id="ARBA00022729"/>
    </source>
</evidence>
<gene>
    <name evidence="7" type="ORF">COT24_03355</name>
</gene>
<sequence>MKNRLSFPTLIFIIAISSFVIASICSFSLFFLNPKIAQGANVIIALLEPSNNAFLSGNIQATAQTNVTVPRVEFHFVEVSGRFAFVYNGNNIGGNRWQYTWSTNQSIDGIYRVYAVAVDNDNYSYLSEFNNIIVNNTGEIPPVPDQNINGNPPVNTNANVNENINGTNGNENVNGNYNINENNNLNSTPPSEGNLNQNQNQNINSNINVNLNQNLNQNSNNNINLNTNTPLTNTPPENNVPKRDDDNDNLPNEEELQNGTDPNDPDSDDDGLTDDFEIKNGFDPLRDDNATPKRTADINIIQAIDDARKSNGVDTDQDGLPDTVEEKIGGDPNDPDTSNDGLTDGFKAQYGYSLTYDNSDFITKIKNELNLINVNEVEKTSYLTAGIILGFLLVIAVVVLILFHPKKI</sequence>
<feature type="transmembrane region" description="Helical" evidence="6">
    <location>
        <begin position="382"/>
        <end position="403"/>
    </location>
</feature>
<keyword evidence="3" id="KW-0732">Signal</keyword>
<evidence type="ECO:0000256" key="5">
    <source>
        <dbReference type="SAM" id="MobiDB-lite"/>
    </source>
</evidence>
<organism evidence="7 8">
    <name type="scientific">Candidatus Kerfeldbacteria bacterium CG08_land_8_20_14_0_20_40_16</name>
    <dbReference type="NCBI Taxonomy" id="2014244"/>
    <lineage>
        <taxon>Bacteria</taxon>
        <taxon>Candidatus Kerfeldiibacteriota</taxon>
    </lineage>
</organism>
<keyword evidence="6" id="KW-0812">Transmembrane</keyword>
<evidence type="ECO:0000313" key="8">
    <source>
        <dbReference type="Proteomes" id="UP000231542"/>
    </source>
</evidence>
<evidence type="ECO:0000256" key="6">
    <source>
        <dbReference type="SAM" id="Phobius"/>
    </source>
</evidence>
<keyword evidence="4" id="KW-0106">Calcium</keyword>
<dbReference type="Proteomes" id="UP000231542">
    <property type="component" value="Unassembled WGS sequence"/>
</dbReference>
<feature type="compositionally biased region" description="Acidic residues" evidence="5">
    <location>
        <begin position="263"/>
        <end position="275"/>
    </location>
</feature>
<feature type="transmembrane region" description="Helical" evidence="6">
    <location>
        <begin position="7"/>
        <end position="32"/>
    </location>
</feature>
<keyword evidence="6" id="KW-0472">Membrane</keyword>
<proteinExistence type="predicted"/>
<dbReference type="Gene3D" id="2.60.40.10">
    <property type="entry name" value="Immunoglobulins"/>
    <property type="match status" value="1"/>
</dbReference>